<dbReference type="InterPro" id="IPR015896">
    <property type="entry name" value="4pyrrol_synth_GluRdtase_dimer"/>
</dbReference>
<evidence type="ECO:0000259" key="15">
    <source>
        <dbReference type="Pfam" id="PF01488"/>
    </source>
</evidence>
<evidence type="ECO:0000256" key="5">
    <source>
        <dbReference type="ARBA" id="ARBA00023002"/>
    </source>
</evidence>
<comment type="catalytic activity">
    <reaction evidence="7 8 13">
        <text>(S)-4-amino-5-oxopentanoate + tRNA(Glu) + NADP(+) = L-glutamyl-tRNA(Glu) + NADPH + H(+)</text>
        <dbReference type="Rhea" id="RHEA:12344"/>
        <dbReference type="Rhea" id="RHEA-COMP:9663"/>
        <dbReference type="Rhea" id="RHEA-COMP:9680"/>
        <dbReference type="ChEBI" id="CHEBI:15378"/>
        <dbReference type="ChEBI" id="CHEBI:57501"/>
        <dbReference type="ChEBI" id="CHEBI:57783"/>
        <dbReference type="ChEBI" id="CHEBI:58349"/>
        <dbReference type="ChEBI" id="CHEBI:78442"/>
        <dbReference type="ChEBI" id="CHEBI:78520"/>
        <dbReference type="EC" id="1.2.1.70"/>
    </reaction>
</comment>
<dbReference type="InterPro" id="IPR036343">
    <property type="entry name" value="GluRdtase_N_sf"/>
</dbReference>
<name>A0ABD6CGC6_9EURY</name>
<comment type="domain">
    <text evidence="8">Possesses an unusual extended V-shaped dimeric structure with each monomer consisting of three distinct domains arranged along a curved 'spinal' alpha-helix. The N-terminal catalytic domain specifically recognizes the glutamate moiety of the substrate. The second domain is the NADPH-binding domain, and the third C-terminal domain is responsible for dimerization.</text>
</comment>
<dbReference type="Pfam" id="PF01488">
    <property type="entry name" value="Shikimate_DH"/>
    <property type="match status" value="1"/>
</dbReference>
<keyword evidence="6 8" id="KW-0627">Porphyrin biosynthesis</keyword>
<feature type="binding site" evidence="8 10">
    <location>
        <begin position="52"/>
        <end position="55"/>
    </location>
    <ligand>
        <name>substrate</name>
    </ligand>
</feature>
<dbReference type="EC" id="1.2.1.70" evidence="3 8"/>
<dbReference type="AlphaFoldDB" id="A0ABD6CGC6"/>
<feature type="domain" description="Tetrapyrrole biosynthesis glutamyl-tRNA reductase dimerisation" evidence="14">
    <location>
        <begin position="311"/>
        <end position="406"/>
    </location>
</feature>
<dbReference type="FunFam" id="3.30.460.30:FF:000001">
    <property type="entry name" value="Glutamyl-tRNA reductase"/>
    <property type="match status" value="1"/>
</dbReference>
<evidence type="ECO:0000256" key="4">
    <source>
        <dbReference type="ARBA" id="ARBA00022857"/>
    </source>
</evidence>
<comment type="similarity">
    <text evidence="2 8 13">Belongs to the glutamyl-tRNA reductase family.</text>
</comment>
<dbReference type="PANTHER" id="PTHR43013">
    <property type="entry name" value="GLUTAMYL-TRNA REDUCTASE"/>
    <property type="match status" value="1"/>
</dbReference>
<dbReference type="SUPFAM" id="SSF69075">
    <property type="entry name" value="Glutamyl tRNA-reductase dimerization domain"/>
    <property type="match status" value="1"/>
</dbReference>
<dbReference type="RefSeq" id="WP_247379007.1">
    <property type="nucleotide sequence ID" value="NZ_JALLGV010000005.1"/>
</dbReference>
<dbReference type="InterPro" id="IPR000343">
    <property type="entry name" value="4pyrrol_synth_GluRdtase"/>
</dbReference>
<dbReference type="InterPro" id="IPR018214">
    <property type="entry name" value="GluRdtase_CS"/>
</dbReference>
<feature type="binding site" evidence="8 10">
    <location>
        <position position="105"/>
    </location>
    <ligand>
        <name>substrate</name>
    </ligand>
</feature>
<comment type="pathway">
    <text evidence="1 8 13">Porphyrin-containing compound metabolism; protoporphyrin-IX biosynthesis; 5-aminolevulinate from L-glutamyl-tRNA(Glu): step 1/2.</text>
</comment>
<dbReference type="EMBL" id="JBHUDJ010000014">
    <property type="protein sequence ID" value="MFD1589265.1"/>
    <property type="molecule type" value="Genomic_DNA"/>
</dbReference>
<evidence type="ECO:0000259" key="16">
    <source>
        <dbReference type="Pfam" id="PF05201"/>
    </source>
</evidence>
<dbReference type="SUPFAM" id="SSF69742">
    <property type="entry name" value="Glutamyl tRNA-reductase catalytic, N-terminal domain"/>
    <property type="match status" value="1"/>
</dbReference>
<evidence type="ECO:0000256" key="13">
    <source>
        <dbReference type="RuleBase" id="RU000584"/>
    </source>
</evidence>
<dbReference type="Gene3D" id="3.30.460.30">
    <property type="entry name" value="Glutamyl-tRNA reductase, N-terminal domain"/>
    <property type="match status" value="1"/>
</dbReference>
<evidence type="ECO:0000256" key="6">
    <source>
        <dbReference type="ARBA" id="ARBA00023244"/>
    </source>
</evidence>
<evidence type="ECO:0000256" key="8">
    <source>
        <dbReference type="HAMAP-Rule" id="MF_00087"/>
    </source>
</evidence>
<feature type="binding site" evidence="8 11">
    <location>
        <begin position="184"/>
        <end position="189"/>
    </location>
    <ligand>
        <name>NADP(+)</name>
        <dbReference type="ChEBI" id="CHEBI:58349"/>
    </ligand>
</feature>
<dbReference type="Gene3D" id="3.40.50.720">
    <property type="entry name" value="NAD(P)-binding Rossmann-like Domain"/>
    <property type="match status" value="1"/>
</dbReference>
<comment type="miscellaneous">
    <text evidence="8">During catalysis, the active site Cys acts as a nucleophile attacking the alpha-carbonyl group of tRNA-bound glutamate with the formation of a thioester intermediate between enzyme and glutamate, and the concomitant release of tRNA(Glu). The thioester intermediate is finally reduced by direct hydride transfer from NADPH, to form the product GSA.</text>
</comment>
<evidence type="ECO:0000256" key="9">
    <source>
        <dbReference type="PIRSR" id="PIRSR000445-1"/>
    </source>
</evidence>
<dbReference type="CDD" id="cd05213">
    <property type="entry name" value="NAD_bind_Glutamyl_tRNA_reduct"/>
    <property type="match status" value="1"/>
</dbReference>
<feature type="domain" description="Glutamyl-tRNA reductase N-terminal" evidence="16">
    <location>
        <begin position="11"/>
        <end position="152"/>
    </location>
</feature>
<evidence type="ECO:0000256" key="7">
    <source>
        <dbReference type="ARBA" id="ARBA00047464"/>
    </source>
</evidence>
<organism evidence="17 18">
    <name type="scientific">Halorientalis brevis</name>
    <dbReference type="NCBI Taxonomy" id="1126241"/>
    <lineage>
        <taxon>Archaea</taxon>
        <taxon>Methanobacteriati</taxon>
        <taxon>Methanobacteriota</taxon>
        <taxon>Stenosarchaea group</taxon>
        <taxon>Halobacteria</taxon>
        <taxon>Halobacteriales</taxon>
        <taxon>Haloarculaceae</taxon>
        <taxon>Halorientalis</taxon>
    </lineage>
</organism>
<feature type="domain" description="Quinate/shikimate 5-dehydrogenase/glutamyl-tRNA reductase" evidence="15">
    <location>
        <begin position="173"/>
        <end position="296"/>
    </location>
</feature>
<proteinExistence type="inferred from homology"/>
<comment type="subunit">
    <text evidence="8">Homodimer.</text>
</comment>
<dbReference type="InterPro" id="IPR036453">
    <property type="entry name" value="GluRdtase_dimer_dom_sf"/>
</dbReference>
<feature type="site" description="Important for activity" evidence="8 12">
    <location>
        <position position="95"/>
    </location>
</feature>
<dbReference type="PANTHER" id="PTHR43013:SF1">
    <property type="entry name" value="GLUTAMYL-TRNA REDUCTASE"/>
    <property type="match status" value="1"/>
</dbReference>
<feature type="binding site" evidence="8 10">
    <location>
        <position position="116"/>
    </location>
    <ligand>
        <name>substrate</name>
    </ligand>
</feature>
<feature type="binding site" evidence="8 10">
    <location>
        <begin position="110"/>
        <end position="112"/>
    </location>
    <ligand>
        <name>substrate</name>
    </ligand>
</feature>
<evidence type="ECO:0000259" key="14">
    <source>
        <dbReference type="Pfam" id="PF00745"/>
    </source>
</evidence>
<evidence type="ECO:0000313" key="17">
    <source>
        <dbReference type="EMBL" id="MFD1589265.1"/>
    </source>
</evidence>
<dbReference type="Proteomes" id="UP001597119">
    <property type="component" value="Unassembled WGS sequence"/>
</dbReference>
<dbReference type="HAMAP" id="MF_00087">
    <property type="entry name" value="Glu_tRNA_reductase"/>
    <property type="match status" value="1"/>
</dbReference>
<reference evidence="17 18" key="1">
    <citation type="journal article" date="2019" name="Int. J. Syst. Evol. Microbiol.">
        <title>The Global Catalogue of Microorganisms (GCM) 10K type strain sequencing project: providing services to taxonomists for standard genome sequencing and annotation.</title>
        <authorList>
            <consortium name="The Broad Institute Genomics Platform"/>
            <consortium name="The Broad Institute Genome Sequencing Center for Infectious Disease"/>
            <person name="Wu L."/>
            <person name="Ma J."/>
        </authorList>
    </citation>
    <scope>NUCLEOTIDE SEQUENCE [LARGE SCALE GENOMIC DNA]</scope>
    <source>
        <strain evidence="17 18">CGMCC 1.12125</strain>
    </source>
</reference>
<dbReference type="PIRSF" id="PIRSF000445">
    <property type="entry name" value="4pyrrol_synth_GluRdtase"/>
    <property type="match status" value="1"/>
</dbReference>
<keyword evidence="4 8" id="KW-0521">NADP</keyword>
<comment type="caution">
    <text evidence="17">The sequence shown here is derived from an EMBL/GenBank/DDBJ whole genome shotgun (WGS) entry which is preliminary data.</text>
</comment>
<comment type="function">
    <text evidence="8">Catalyzes the NADPH-dependent reduction of glutamyl-tRNA(Glu) to glutamate 1-semialdehyde (GSA).</text>
</comment>
<keyword evidence="18" id="KW-1185">Reference proteome</keyword>
<dbReference type="InterPro" id="IPR006151">
    <property type="entry name" value="Shikm_DH/Glu-tRNA_Rdtase"/>
</dbReference>
<evidence type="ECO:0000256" key="12">
    <source>
        <dbReference type="PIRSR" id="PIRSR000445-4"/>
    </source>
</evidence>
<evidence type="ECO:0000313" key="18">
    <source>
        <dbReference type="Proteomes" id="UP001597119"/>
    </source>
</evidence>
<dbReference type="Pfam" id="PF00745">
    <property type="entry name" value="GlutR_dimer"/>
    <property type="match status" value="1"/>
</dbReference>
<evidence type="ECO:0000256" key="1">
    <source>
        <dbReference type="ARBA" id="ARBA00005059"/>
    </source>
</evidence>
<feature type="active site" description="Nucleophile" evidence="8 9">
    <location>
        <position position="53"/>
    </location>
</feature>
<keyword evidence="5 8" id="KW-0560">Oxidoreductase</keyword>
<dbReference type="NCBIfam" id="TIGR01035">
    <property type="entry name" value="hemA"/>
    <property type="match status" value="1"/>
</dbReference>
<evidence type="ECO:0000256" key="11">
    <source>
        <dbReference type="PIRSR" id="PIRSR000445-3"/>
    </source>
</evidence>
<dbReference type="InterPro" id="IPR036291">
    <property type="entry name" value="NAD(P)-bd_dom_sf"/>
</dbReference>
<gene>
    <name evidence="8 17" type="primary">hemA</name>
    <name evidence="17" type="ORF">ACFR9U_19995</name>
</gene>
<evidence type="ECO:0000256" key="2">
    <source>
        <dbReference type="ARBA" id="ARBA00005916"/>
    </source>
</evidence>
<protein>
    <recommendedName>
        <fullName evidence="3 8">Glutamyl-tRNA reductase</fullName>
        <shortName evidence="8">GluTR</shortName>
        <ecNumber evidence="3 8">1.2.1.70</ecNumber>
    </recommendedName>
</protein>
<dbReference type="Pfam" id="PF05201">
    <property type="entry name" value="GlutR_N"/>
    <property type="match status" value="1"/>
</dbReference>
<accession>A0ABD6CGC6</accession>
<dbReference type="GO" id="GO:0006782">
    <property type="term" value="P:protoporphyrinogen IX biosynthetic process"/>
    <property type="evidence" value="ECO:0007669"/>
    <property type="project" value="UniProtKB-UniRule"/>
</dbReference>
<evidence type="ECO:0000256" key="3">
    <source>
        <dbReference type="ARBA" id="ARBA00012970"/>
    </source>
</evidence>
<dbReference type="PROSITE" id="PS00747">
    <property type="entry name" value="GLUTR"/>
    <property type="match status" value="1"/>
</dbReference>
<dbReference type="InterPro" id="IPR015895">
    <property type="entry name" value="4pyrrol_synth_GluRdtase_N"/>
</dbReference>
<dbReference type="GO" id="GO:0008883">
    <property type="term" value="F:glutamyl-tRNA reductase activity"/>
    <property type="evidence" value="ECO:0007669"/>
    <property type="project" value="UniProtKB-UniRule"/>
</dbReference>
<sequence>MIDGTGVISGVSVSHERASVDDIDAACAENQRVAVESLLARPGVKEAYVLQTCNRSEAYVVTADPAVGRAVLREFFLDMPEDVLVEMEHEECLRHLLRVAAGLESIVLGEDQILGQVRDAYEDSRGVGGIGPVLESGVTKAMHVGERARTETGINEGTVSLGSAAVNLARAERDLSASTALIVGAGEMGALVAKALDESVGRVLVGNRTVPHAEHLVEGMDVEGSALALDALPAAVERADLVITATGSSDHVVDVEMLSDAGETLVIDLAQPRDVPTTADEIDGVDVYDLDDLESVTRASRAQREEAAEAVERLVDEEFDHLLTQYKRKRADQVIAAMYESAEQLKTRELATAMEKLDLDSEEKEVVESMADALVGQLLAAPTQSLRDAAEEDDWTTINTALQLFDPHFGSETPDFVSSMNPDEIPEAMKAEMPTAVLEQLDD</sequence>
<dbReference type="SUPFAM" id="SSF51735">
    <property type="entry name" value="NAD(P)-binding Rossmann-fold domains"/>
    <property type="match status" value="1"/>
</dbReference>
<evidence type="ECO:0000256" key="10">
    <source>
        <dbReference type="PIRSR" id="PIRSR000445-2"/>
    </source>
</evidence>